<comment type="caution">
    <text evidence="4">The sequence shown here is derived from an EMBL/GenBank/DDBJ whole genome shotgun (WGS) entry which is preliminary data.</text>
</comment>
<dbReference type="InterPro" id="IPR051164">
    <property type="entry name" value="NmrA-like_oxidored"/>
</dbReference>
<comment type="similarity">
    <text evidence="1">Belongs to the NmrA-type oxidoreductase family.</text>
</comment>
<dbReference type="Pfam" id="PF05368">
    <property type="entry name" value="NmrA"/>
    <property type="match status" value="1"/>
</dbReference>
<keyword evidence="5" id="KW-1185">Reference proteome</keyword>
<dbReference type="PANTHER" id="PTHR42748:SF7">
    <property type="entry name" value="NMRA LIKE REDOX SENSOR 1-RELATED"/>
    <property type="match status" value="1"/>
</dbReference>
<evidence type="ECO:0000259" key="3">
    <source>
        <dbReference type="Pfam" id="PF05368"/>
    </source>
</evidence>
<dbReference type="PANTHER" id="PTHR42748">
    <property type="entry name" value="NITROGEN METABOLITE REPRESSION PROTEIN NMRA FAMILY MEMBER"/>
    <property type="match status" value="1"/>
</dbReference>
<feature type="domain" description="NmrA-like" evidence="3">
    <location>
        <begin position="7"/>
        <end position="258"/>
    </location>
</feature>
<evidence type="ECO:0000313" key="5">
    <source>
        <dbReference type="Proteomes" id="UP000326852"/>
    </source>
</evidence>
<protein>
    <submittedName>
        <fullName evidence="4">NAD(P)H-binding protein</fullName>
    </submittedName>
</protein>
<dbReference type="InterPro" id="IPR008030">
    <property type="entry name" value="NmrA-like"/>
</dbReference>
<evidence type="ECO:0000313" key="4">
    <source>
        <dbReference type="EMBL" id="KAD3720561.1"/>
    </source>
</evidence>
<dbReference type="InterPro" id="IPR036291">
    <property type="entry name" value="NAD(P)-bd_dom_sf"/>
</dbReference>
<dbReference type="Proteomes" id="UP000326852">
    <property type="component" value="Unassembled WGS sequence"/>
</dbReference>
<keyword evidence="2" id="KW-0521">NADP</keyword>
<dbReference type="CDD" id="cd05251">
    <property type="entry name" value="NmrA_like_SDR_a"/>
    <property type="match status" value="1"/>
</dbReference>
<gene>
    <name evidence="4" type="ORF">GD627_07045</name>
</gene>
<organism evidence="4 5">
    <name type="scientific">Arthrobacter yangruifuii</name>
    <dbReference type="NCBI Taxonomy" id="2606616"/>
    <lineage>
        <taxon>Bacteria</taxon>
        <taxon>Bacillati</taxon>
        <taxon>Actinomycetota</taxon>
        <taxon>Actinomycetes</taxon>
        <taxon>Micrococcales</taxon>
        <taxon>Micrococcaceae</taxon>
        <taxon>Arthrobacter</taxon>
    </lineage>
</organism>
<name>A0A5N6MQ80_9MICC</name>
<proteinExistence type="inferred from homology"/>
<dbReference type="EMBL" id="VTFX01000003">
    <property type="protein sequence ID" value="KAD3720561.1"/>
    <property type="molecule type" value="Genomic_DNA"/>
</dbReference>
<dbReference type="SUPFAM" id="SSF51735">
    <property type="entry name" value="NAD(P)-binding Rossmann-fold domains"/>
    <property type="match status" value="1"/>
</dbReference>
<dbReference type="RefSeq" id="WP_152271932.1">
    <property type="nucleotide sequence ID" value="NZ_VTFX01000003.1"/>
</dbReference>
<evidence type="ECO:0000256" key="2">
    <source>
        <dbReference type="ARBA" id="ARBA00022857"/>
    </source>
</evidence>
<dbReference type="Gene3D" id="3.40.50.720">
    <property type="entry name" value="NAD(P)-binding Rossmann-like Domain"/>
    <property type="match status" value="1"/>
</dbReference>
<accession>A0A5N6MQ80</accession>
<sequence length="290" mass="30265">MTESSPLIAVVGATGQQGGAVSAALLDRGARVRALVRDPRSGRASALADRGVELVPGDLTDAASLDRFLKGADAAYAMTTMTGPDGTEGETAAGIAVADAARRADLRHLVYSSVGGAERHTGIPHFESKRRVEEHIRDLGIHATFLRPVFLMENFLHYGVGVGEDGLVVRLPLPDAVPLEMIAVRDVGGAAASILLGGTGVEGSAIEIAGDRRTGSQIAAAFGETANLPARYDALPLDTVIPDMAAMFRWFAETPAYQGDFDATRALVDGIGGPLDLPAWIRASGWKAGR</sequence>
<dbReference type="AlphaFoldDB" id="A0A5N6MQ80"/>
<evidence type="ECO:0000256" key="1">
    <source>
        <dbReference type="ARBA" id="ARBA00006328"/>
    </source>
</evidence>
<dbReference type="Gene3D" id="3.90.25.10">
    <property type="entry name" value="UDP-galactose 4-epimerase, domain 1"/>
    <property type="match status" value="1"/>
</dbReference>
<reference evidence="4 5" key="1">
    <citation type="submission" date="2019-08" db="EMBL/GenBank/DDBJ databases">
        <title>Arthrobacter sp. nov., isolated from plateau pika and Tibetan wild ass.</title>
        <authorList>
            <person name="Ge Y."/>
        </authorList>
    </citation>
    <scope>NUCLEOTIDE SEQUENCE [LARGE SCALE GENOMIC DNA]</scope>
    <source>
        <strain evidence="4 5">785</strain>
    </source>
</reference>